<organism evidence="1 2">
    <name type="scientific">Armillaria solidipes</name>
    <dbReference type="NCBI Taxonomy" id="1076256"/>
    <lineage>
        <taxon>Eukaryota</taxon>
        <taxon>Fungi</taxon>
        <taxon>Dikarya</taxon>
        <taxon>Basidiomycota</taxon>
        <taxon>Agaricomycotina</taxon>
        <taxon>Agaricomycetes</taxon>
        <taxon>Agaricomycetidae</taxon>
        <taxon>Agaricales</taxon>
        <taxon>Marasmiineae</taxon>
        <taxon>Physalacriaceae</taxon>
        <taxon>Armillaria</taxon>
    </lineage>
</organism>
<protein>
    <recommendedName>
        <fullName evidence="3">HNH nuclease domain-containing protein</fullName>
    </recommendedName>
</protein>
<dbReference type="AlphaFoldDB" id="A0A2H3C5S6"/>
<name>A0A2H3C5S6_9AGAR</name>
<proteinExistence type="predicted"/>
<evidence type="ECO:0000313" key="1">
    <source>
        <dbReference type="EMBL" id="PBK72157.1"/>
    </source>
</evidence>
<evidence type="ECO:0000313" key="2">
    <source>
        <dbReference type="Proteomes" id="UP000218334"/>
    </source>
</evidence>
<reference evidence="2" key="1">
    <citation type="journal article" date="2017" name="Nat. Ecol. Evol.">
        <title>Genome expansion and lineage-specific genetic innovations in the forest pathogenic fungi Armillaria.</title>
        <authorList>
            <person name="Sipos G."/>
            <person name="Prasanna A.N."/>
            <person name="Walter M.C."/>
            <person name="O'Connor E."/>
            <person name="Balint B."/>
            <person name="Krizsan K."/>
            <person name="Kiss B."/>
            <person name="Hess J."/>
            <person name="Varga T."/>
            <person name="Slot J."/>
            <person name="Riley R."/>
            <person name="Boka B."/>
            <person name="Rigling D."/>
            <person name="Barry K."/>
            <person name="Lee J."/>
            <person name="Mihaltcheva S."/>
            <person name="LaButti K."/>
            <person name="Lipzen A."/>
            <person name="Waldron R."/>
            <person name="Moloney N.M."/>
            <person name="Sperisen C."/>
            <person name="Kredics L."/>
            <person name="Vagvoelgyi C."/>
            <person name="Patrignani A."/>
            <person name="Fitzpatrick D."/>
            <person name="Nagy I."/>
            <person name="Doyle S."/>
            <person name="Anderson J.B."/>
            <person name="Grigoriev I.V."/>
            <person name="Gueldener U."/>
            <person name="Muensterkoetter M."/>
            <person name="Nagy L.G."/>
        </authorList>
    </citation>
    <scope>NUCLEOTIDE SEQUENCE [LARGE SCALE GENOMIC DNA]</scope>
    <source>
        <strain evidence="2">28-4</strain>
    </source>
</reference>
<accession>A0A2H3C5S6</accession>
<sequence length="209" mass="23078">MITEGRSGGGGEDDIDDVDDPRNGLLVNVILHKVLGRCAAILQTPNFIMKTTDVVTGTTPDAARWTLHFFVEPNAPRTPHDIIPAGKALHVPPAGECDTWPPHCLFAAVYALALITTWPAQDFLAQVRLHWLNSFYPGMKQSRDEAKCEAKVDSDNKARKDGEIDVFDALLMLREGAQNMDNDPISQSSTQKVNVDAQEKVLPWRQGIH</sequence>
<keyword evidence="2" id="KW-1185">Reference proteome</keyword>
<evidence type="ECO:0008006" key="3">
    <source>
        <dbReference type="Google" id="ProtNLM"/>
    </source>
</evidence>
<dbReference type="Proteomes" id="UP000218334">
    <property type="component" value="Unassembled WGS sequence"/>
</dbReference>
<gene>
    <name evidence="1" type="ORF">ARMSODRAFT_953844</name>
</gene>
<dbReference type="EMBL" id="KZ293422">
    <property type="protein sequence ID" value="PBK72157.1"/>
    <property type="molecule type" value="Genomic_DNA"/>
</dbReference>